<comment type="caution">
    <text evidence="4">The sequence shown here is derived from an EMBL/GenBank/DDBJ whole genome shotgun (WGS) entry which is preliminary data.</text>
</comment>
<feature type="coiled-coil region" evidence="1">
    <location>
        <begin position="198"/>
        <end position="232"/>
    </location>
</feature>
<keyword evidence="3" id="KW-0732">Signal</keyword>
<evidence type="ECO:0000256" key="1">
    <source>
        <dbReference type="SAM" id="Coils"/>
    </source>
</evidence>
<accession>A0ABP1QFN6</accession>
<feature type="chain" id="PRO_5047440269" evidence="3">
    <location>
        <begin position="21"/>
        <end position="335"/>
    </location>
</feature>
<evidence type="ECO:0000313" key="4">
    <source>
        <dbReference type="EMBL" id="CAL8101331.1"/>
    </source>
</evidence>
<proteinExistence type="predicted"/>
<organism evidence="4 5">
    <name type="scientific">Orchesella dallaii</name>
    <dbReference type="NCBI Taxonomy" id="48710"/>
    <lineage>
        <taxon>Eukaryota</taxon>
        <taxon>Metazoa</taxon>
        <taxon>Ecdysozoa</taxon>
        <taxon>Arthropoda</taxon>
        <taxon>Hexapoda</taxon>
        <taxon>Collembola</taxon>
        <taxon>Entomobryomorpha</taxon>
        <taxon>Entomobryoidea</taxon>
        <taxon>Orchesellidae</taxon>
        <taxon>Orchesellinae</taxon>
        <taxon>Orchesella</taxon>
    </lineage>
</organism>
<feature type="region of interest" description="Disordered" evidence="2">
    <location>
        <begin position="126"/>
        <end position="146"/>
    </location>
</feature>
<gene>
    <name evidence="4" type="ORF">ODALV1_LOCUS10806</name>
</gene>
<protein>
    <submittedName>
        <fullName evidence="4">Uncharacterized protein</fullName>
    </submittedName>
</protein>
<name>A0ABP1QFN6_9HEXA</name>
<keyword evidence="5" id="KW-1185">Reference proteome</keyword>
<reference evidence="4 5" key="1">
    <citation type="submission" date="2024-08" db="EMBL/GenBank/DDBJ databases">
        <authorList>
            <person name="Cucini C."/>
            <person name="Frati F."/>
        </authorList>
    </citation>
    <scope>NUCLEOTIDE SEQUENCE [LARGE SCALE GENOMIC DNA]</scope>
</reference>
<sequence length="335" mass="38231">MWRLVQVLLVLALTLQLTVSETDLLFGDEFEPPSGRDDVNTNLNLSPWELFVLSDLSLKLINAQCPKIDQDLMTSVNDLLALSFKQAQTPENQNEDFLPTYNHLVRCLDHVREKGQDQRLSQQGVTINSNGKGQVAVTKQEDDGDEVDVEVPEVESAEADWVAHDALTTTTTEPPVQPDPEANHSFFKKVINSISNWFKRVLRSKREVQEKLEQVETRKRDEEIAHEQERRKALIYKRARQNFANLFHSMSKIIQKTCPKAHRPEKTFLRKALLDMTAWATLDQTETISTAAKYFQRGNLLEFKSRSDLVAPKDPGLNTLVIKVKSLTIVSQLVR</sequence>
<dbReference type="Proteomes" id="UP001642540">
    <property type="component" value="Unassembled WGS sequence"/>
</dbReference>
<evidence type="ECO:0000256" key="3">
    <source>
        <dbReference type="SAM" id="SignalP"/>
    </source>
</evidence>
<feature type="signal peptide" evidence="3">
    <location>
        <begin position="1"/>
        <end position="20"/>
    </location>
</feature>
<evidence type="ECO:0000313" key="5">
    <source>
        <dbReference type="Proteomes" id="UP001642540"/>
    </source>
</evidence>
<keyword evidence="1" id="KW-0175">Coiled coil</keyword>
<dbReference type="EMBL" id="CAXLJM020000033">
    <property type="protein sequence ID" value="CAL8101331.1"/>
    <property type="molecule type" value="Genomic_DNA"/>
</dbReference>
<evidence type="ECO:0000256" key="2">
    <source>
        <dbReference type="SAM" id="MobiDB-lite"/>
    </source>
</evidence>